<evidence type="ECO:0000313" key="6">
    <source>
        <dbReference type="EMBL" id="RYQ88586.1"/>
    </source>
</evidence>
<feature type="domain" description="Leucine-rich repeat-containing N-terminal plant-type" evidence="5">
    <location>
        <begin position="30"/>
        <end position="64"/>
    </location>
</feature>
<evidence type="ECO:0000256" key="1">
    <source>
        <dbReference type="ARBA" id="ARBA00022614"/>
    </source>
</evidence>
<evidence type="ECO:0000259" key="5">
    <source>
        <dbReference type="Pfam" id="PF08263"/>
    </source>
</evidence>
<dbReference type="PANTHER" id="PTHR48060">
    <property type="entry name" value="DNA DAMAGE-REPAIR/TOLERATION PROTEIN DRT100"/>
    <property type="match status" value="1"/>
</dbReference>
<feature type="chain" id="PRO_5019206899" description="Leucine-rich repeat-containing N-terminal plant-type domain-containing protein" evidence="4">
    <location>
        <begin position="19"/>
        <end position="111"/>
    </location>
</feature>
<accession>A0A444XFS7</accession>
<keyword evidence="7" id="KW-1185">Reference proteome</keyword>
<dbReference type="InterPro" id="IPR053211">
    <property type="entry name" value="DNA_repair-toleration"/>
</dbReference>
<gene>
    <name evidence="6" type="ORF">Ahy_B09g095691</name>
</gene>
<keyword evidence="3" id="KW-0677">Repeat</keyword>
<feature type="signal peptide" evidence="4">
    <location>
        <begin position="1"/>
        <end position="18"/>
    </location>
</feature>
<evidence type="ECO:0000313" key="7">
    <source>
        <dbReference type="Proteomes" id="UP000289738"/>
    </source>
</evidence>
<keyword evidence="1" id="KW-0433">Leucine-rich repeat</keyword>
<dbReference type="InterPro" id="IPR013210">
    <property type="entry name" value="LRR_N_plant-typ"/>
</dbReference>
<dbReference type="Pfam" id="PF00560">
    <property type="entry name" value="LRR_1"/>
    <property type="match status" value="2"/>
</dbReference>
<dbReference type="Gene3D" id="3.80.10.10">
    <property type="entry name" value="Ribonuclease Inhibitor"/>
    <property type="match status" value="1"/>
</dbReference>
<keyword evidence="2 4" id="KW-0732">Signal</keyword>
<protein>
    <recommendedName>
        <fullName evidence="5">Leucine-rich repeat-containing N-terminal plant-type domain-containing protein</fullName>
    </recommendedName>
</protein>
<reference evidence="6 7" key="1">
    <citation type="submission" date="2019-01" db="EMBL/GenBank/DDBJ databases">
        <title>Sequencing of cultivated peanut Arachis hypogaea provides insights into genome evolution and oil improvement.</title>
        <authorList>
            <person name="Chen X."/>
        </authorList>
    </citation>
    <scope>NUCLEOTIDE SEQUENCE [LARGE SCALE GENOMIC DNA]</scope>
    <source>
        <strain evidence="7">cv. Fuhuasheng</strain>
        <tissue evidence="6">Leaves</tissue>
    </source>
</reference>
<organism evidence="6 7">
    <name type="scientific">Arachis hypogaea</name>
    <name type="common">Peanut</name>
    <dbReference type="NCBI Taxonomy" id="3818"/>
    <lineage>
        <taxon>Eukaryota</taxon>
        <taxon>Viridiplantae</taxon>
        <taxon>Streptophyta</taxon>
        <taxon>Embryophyta</taxon>
        <taxon>Tracheophyta</taxon>
        <taxon>Spermatophyta</taxon>
        <taxon>Magnoliopsida</taxon>
        <taxon>eudicotyledons</taxon>
        <taxon>Gunneridae</taxon>
        <taxon>Pentapetalae</taxon>
        <taxon>rosids</taxon>
        <taxon>fabids</taxon>
        <taxon>Fabales</taxon>
        <taxon>Fabaceae</taxon>
        <taxon>Papilionoideae</taxon>
        <taxon>50 kb inversion clade</taxon>
        <taxon>dalbergioids sensu lato</taxon>
        <taxon>Dalbergieae</taxon>
        <taxon>Pterocarpus clade</taxon>
        <taxon>Arachis</taxon>
    </lineage>
</organism>
<proteinExistence type="predicted"/>
<dbReference type="AlphaFoldDB" id="A0A444XFS7"/>
<dbReference type="PANTHER" id="PTHR48060:SF21">
    <property type="entry name" value="L DOMAIN-LIKE PROTEIN"/>
    <property type="match status" value="1"/>
</dbReference>
<dbReference type="InterPro" id="IPR001611">
    <property type="entry name" value="Leu-rich_rpt"/>
</dbReference>
<evidence type="ECO:0000256" key="4">
    <source>
        <dbReference type="SAM" id="SignalP"/>
    </source>
</evidence>
<dbReference type="SUPFAM" id="SSF52058">
    <property type="entry name" value="L domain-like"/>
    <property type="match status" value="1"/>
</dbReference>
<dbReference type="Proteomes" id="UP000289738">
    <property type="component" value="Chromosome B09"/>
</dbReference>
<sequence>MRLLFFYVFFVWLKASLATNILGNETHVIALLQFKESISNDPYGVLSSWNTSSHFCNWHGITCSIKHQRVQQLSLQQCQLHGTISPYIGNLSFLRTLNLASNSFYGEIPGR</sequence>
<dbReference type="InterPro" id="IPR032675">
    <property type="entry name" value="LRR_dom_sf"/>
</dbReference>
<comment type="caution">
    <text evidence="6">The sequence shown here is derived from an EMBL/GenBank/DDBJ whole genome shotgun (WGS) entry which is preliminary data.</text>
</comment>
<name>A0A444XFS7_ARAHY</name>
<dbReference type="EMBL" id="SDMP01000019">
    <property type="protein sequence ID" value="RYQ88586.1"/>
    <property type="molecule type" value="Genomic_DNA"/>
</dbReference>
<dbReference type="Pfam" id="PF08263">
    <property type="entry name" value="LRRNT_2"/>
    <property type="match status" value="1"/>
</dbReference>
<evidence type="ECO:0000256" key="2">
    <source>
        <dbReference type="ARBA" id="ARBA00022729"/>
    </source>
</evidence>
<evidence type="ECO:0000256" key="3">
    <source>
        <dbReference type="ARBA" id="ARBA00022737"/>
    </source>
</evidence>